<feature type="region of interest" description="Disordered" evidence="1">
    <location>
        <begin position="20"/>
        <end position="89"/>
    </location>
</feature>
<reference evidence="2 3" key="1">
    <citation type="submission" date="2019-07" db="EMBL/GenBank/DDBJ databases">
        <authorList>
            <person name="Jastrzebski P J."/>
            <person name="Paukszto L."/>
            <person name="Jastrzebski P J."/>
        </authorList>
    </citation>
    <scope>NUCLEOTIDE SEQUENCE [LARGE SCALE GENOMIC DNA]</scope>
    <source>
        <strain evidence="2 3">WMS-il1</strain>
    </source>
</reference>
<name>A0A564XVG3_HYMDI</name>
<evidence type="ECO:0000313" key="3">
    <source>
        <dbReference type="Proteomes" id="UP000321570"/>
    </source>
</evidence>
<dbReference type="Proteomes" id="UP000321570">
    <property type="component" value="Unassembled WGS sequence"/>
</dbReference>
<feature type="compositionally biased region" description="Polar residues" evidence="1">
    <location>
        <begin position="61"/>
        <end position="73"/>
    </location>
</feature>
<dbReference type="AlphaFoldDB" id="A0A564XVG3"/>
<evidence type="ECO:0000313" key="2">
    <source>
        <dbReference type="EMBL" id="VUZ38987.1"/>
    </source>
</evidence>
<sequence>MNPKFFMDRLASIRKELGLESIRANDGENSQDMDPDGRISSGLYGNTVMDFTTKEGGQEKGNASTPEATASDSQQGGGGGISHTDLNDIRKRLEAIKSAQMRG</sequence>
<accession>A0A564XVG3</accession>
<gene>
    <name evidence="2" type="ORF">WMSIL1_LOCUS430</name>
</gene>
<dbReference type="EMBL" id="CABIJS010000011">
    <property type="protein sequence ID" value="VUZ38987.1"/>
    <property type="molecule type" value="Genomic_DNA"/>
</dbReference>
<proteinExistence type="predicted"/>
<protein>
    <submittedName>
        <fullName evidence="2">Uncharacterized protein</fullName>
    </submittedName>
</protein>
<organism evidence="2 3">
    <name type="scientific">Hymenolepis diminuta</name>
    <name type="common">Rat tapeworm</name>
    <dbReference type="NCBI Taxonomy" id="6216"/>
    <lineage>
        <taxon>Eukaryota</taxon>
        <taxon>Metazoa</taxon>
        <taxon>Spiralia</taxon>
        <taxon>Lophotrochozoa</taxon>
        <taxon>Platyhelminthes</taxon>
        <taxon>Cestoda</taxon>
        <taxon>Eucestoda</taxon>
        <taxon>Cyclophyllidea</taxon>
        <taxon>Hymenolepididae</taxon>
        <taxon>Hymenolepis</taxon>
    </lineage>
</organism>
<keyword evidence="3" id="KW-1185">Reference proteome</keyword>
<evidence type="ECO:0000256" key="1">
    <source>
        <dbReference type="SAM" id="MobiDB-lite"/>
    </source>
</evidence>